<accession>A0A4Q2IU51</accession>
<comment type="caution">
    <text evidence="1">The sequence shown here is derived from an EMBL/GenBank/DDBJ whole genome shotgun (WGS) entry which is preliminary data.</text>
</comment>
<keyword evidence="2" id="KW-1185">Reference proteome</keyword>
<protein>
    <submittedName>
        <fullName evidence="1">Uncharacterized protein</fullName>
    </submittedName>
</protein>
<dbReference type="RefSeq" id="WP_129341962.1">
    <property type="nucleotide sequence ID" value="NZ_JACIDD010000002.1"/>
</dbReference>
<evidence type="ECO:0000313" key="2">
    <source>
        <dbReference type="Proteomes" id="UP000292347"/>
    </source>
</evidence>
<gene>
    <name evidence="1" type="ORF">EO081_10985</name>
</gene>
<name>A0A4Q2IU51_9SPHN</name>
<dbReference type="OrthoDB" id="186587at2"/>
<sequence>MNLRWPERGGGADRKGMGTVVRSGVVAAFKLRDLAPSSDNLYGADPRMQHLINPLMKVELTEVAALSPRQFSRAF</sequence>
<dbReference type="AlphaFoldDB" id="A0A4Q2IU51"/>
<dbReference type="EMBL" id="SDPT01000002">
    <property type="protein sequence ID" value="RXZ31729.1"/>
    <property type="molecule type" value="Genomic_DNA"/>
</dbReference>
<proteinExistence type="predicted"/>
<organism evidence="1 2">
    <name type="scientific">Sphingomonas desiccabilis</name>
    <dbReference type="NCBI Taxonomy" id="429134"/>
    <lineage>
        <taxon>Bacteria</taxon>
        <taxon>Pseudomonadati</taxon>
        <taxon>Pseudomonadota</taxon>
        <taxon>Alphaproteobacteria</taxon>
        <taxon>Sphingomonadales</taxon>
        <taxon>Sphingomonadaceae</taxon>
        <taxon>Sphingomonas</taxon>
    </lineage>
</organism>
<reference evidence="1 2" key="1">
    <citation type="submission" date="2019-01" db="EMBL/GenBank/DDBJ databases">
        <title>Sphingomonas mucosissima sp. nov. and Sphingomonas desiccabilis sp. nov., from biological soil crusts in the Colorado Plateau, USA.</title>
        <authorList>
            <person name="Zhu D."/>
        </authorList>
    </citation>
    <scope>NUCLEOTIDE SEQUENCE [LARGE SCALE GENOMIC DNA]</scope>
    <source>
        <strain evidence="1 2">CP1D</strain>
    </source>
</reference>
<dbReference type="Proteomes" id="UP000292347">
    <property type="component" value="Unassembled WGS sequence"/>
</dbReference>
<evidence type="ECO:0000313" key="1">
    <source>
        <dbReference type="EMBL" id="RXZ31729.1"/>
    </source>
</evidence>